<proteinExistence type="predicted"/>
<protein>
    <submittedName>
        <fullName evidence="1">Uncharacterized protein</fullName>
    </submittedName>
</protein>
<dbReference type="Pfam" id="PF04398">
    <property type="entry name" value="DUF538"/>
    <property type="match status" value="1"/>
</dbReference>
<evidence type="ECO:0000313" key="2">
    <source>
        <dbReference type="Proteomes" id="UP001567538"/>
    </source>
</evidence>
<gene>
    <name evidence="1" type="ORF">AAHA92_11545</name>
</gene>
<keyword evidence="2" id="KW-1185">Reference proteome</keyword>
<dbReference type="AlphaFoldDB" id="A0ABD1HI60"/>
<sequence>MATAKMIATHSKGAEIYRGPISGEKLNGMLDEFSIPRCLFFGIEKIEEFGFNRSTGFYWLKQEKKTERKIDKVGTSYFDTQLAAFIAPRRVSKITGVKAKEIFLSLAVAEILVGVPESDKVKFVSTTGIYRVHPVAVFEPTVVGIKTK</sequence>
<dbReference type="InterPro" id="IPR036758">
    <property type="entry name" value="At5g01610-like"/>
</dbReference>
<name>A0ABD1HI60_SALDI</name>
<evidence type="ECO:0000313" key="1">
    <source>
        <dbReference type="EMBL" id="KAL1555854.1"/>
    </source>
</evidence>
<reference evidence="1 2" key="1">
    <citation type="submission" date="2024-06" db="EMBL/GenBank/DDBJ databases">
        <title>A chromosome level genome sequence of Diviner's sage (Salvia divinorum).</title>
        <authorList>
            <person name="Ford S.A."/>
            <person name="Ro D.-K."/>
            <person name="Ness R.W."/>
            <person name="Phillips M.A."/>
        </authorList>
    </citation>
    <scope>NUCLEOTIDE SEQUENCE [LARGE SCALE GENOMIC DNA]</scope>
    <source>
        <strain evidence="1">SAF-2024a</strain>
        <tissue evidence="1">Leaf</tissue>
    </source>
</reference>
<comment type="caution">
    <text evidence="1">The sequence shown here is derived from an EMBL/GenBank/DDBJ whole genome shotgun (WGS) entry which is preliminary data.</text>
</comment>
<dbReference type="Proteomes" id="UP001567538">
    <property type="component" value="Unassembled WGS sequence"/>
</dbReference>
<dbReference type="SUPFAM" id="SSF141562">
    <property type="entry name" value="At5g01610-like"/>
    <property type="match status" value="1"/>
</dbReference>
<dbReference type="EMBL" id="JBEAFC010000005">
    <property type="protein sequence ID" value="KAL1555854.1"/>
    <property type="molecule type" value="Genomic_DNA"/>
</dbReference>
<dbReference type="PANTHER" id="PTHR31676:SF7">
    <property type="entry name" value="DUF538 DOMAIN-CONTAINING PROTEIN"/>
    <property type="match status" value="1"/>
</dbReference>
<organism evidence="1 2">
    <name type="scientific">Salvia divinorum</name>
    <name type="common">Maria pastora</name>
    <name type="synonym">Diviner's sage</name>
    <dbReference type="NCBI Taxonomy" id="28513"/>
    <lineage>
        <taxon>Eukaryota</taxon>
        <taxon>Viridiplantae</taxon>
        <taxon>Streptophyta</taxon>
        <taxon>Embryophyta</taxon>
        <taxon>Tracheophyta</taxon>
        <taxon>Spermatophyta</taxon>
        <taxon>Magnoliopsida</taxon>
        <taxon>eudicotyledons</taxon>
        <taxon>Gunneridae</taxon>
        <taxon>Pentapetalae</taxon>
        <taxon>asterids</taxon>
        <taxon>lamiids</taxon>
        <taxon>Lamiales</taxon>
        <taxon>Lamiaceae</taxon>
        <taxon>Nepetoideae</taxon>
        <taxon>Mentheae</taxon>
        <taxon>Salviinae</taxon>
        <taxon>Salvia</taxon>
        <taxon>Salvia subgen. Calosphace</taxon>
    </lineage>
</organism>
<accession>A0ABD1HI60</accession>
<dbReference type="Gene3D" id="2.30.240.10">
    <property type="entry name" value="At5g01610-like"/>
    <property type="match status" value="1"/>
</dbReference>
<dbReference type="InterPro" id="IPR007493">
    <property type="entry name" value="DUF538"/>
</dbReference>
<dbReference type="PANTHER" id="PTHR31676">
    <property type="entry name" value="T31J12.3 PROTEIN-RELATED"/>
    <property type="match status" value="1"/>
</dbReference>